<feature type="chain" id="PRO_5041441200" description="DUF885 domain-containing protein" evidence="1">
    <location>
        <begin position="18"/>
        <end position="583"/>
    </location>
</feature>
<feature type="signal peptide" evidence="1">
    <location>
        <begin position="1"/>
        <end position="17"/>
    </location>
</feature>
<evidence type="ECO:0000313" key="2">
    <source>
        <dbReference type="EMBL" id="BDX04521.1"/>
    </source>
</evidence>
<evidence type="ECO:0000256" key="1">
    <source>
        <dbReference type="SAM" id="SignalP"/>
    </source>
</evidence>
<dbReference type="EMBL" id="AP027272">
    <property type="protein sequence ID" value="BDX04521.1"/>
    <property type="molecule type" value="Genomic_DNA"/>
</dbReference>
<organism evidence="2 3">
    <name type="scientific">Planctobacterium marinum</name>
    <dbReference type="NCBI Taxonomy" id="1631968"/>
    <lineage>
        <taxon>Bacteria</taxon>
        <taxon>Pseudomonadati</taxon>
        <taxon>Pseudomonadota</taxon>
        <taxon>Gammaproteobacteria</taxon>
        <taxon>Alteromonadales</taxon>
        <taxon>Alteromonadaceae</taxon>
        <taxon>Planctobacterium</taxon>
    </lineage>
</organism>
<dbReference type="Proteomes" id="UP001333710">
    <property type="component" value="Chromosome"/>
</dbReference>
<proteinExistence type="predicted"/>
<dbReference type="RefSeq" id="WP_338290295.1">
    <property type="nucleotide sequence ID" value="NZ_AP027272.1"/>
</dbReference>
<dbReference type="KEGG" id="pmaw:MACH26_00420"/>
<keyword evidence="3" id="KW-1185">Reference proteome</keyword>
<dbReference type="PANTHER" id="PTHR33361:SF2">
    <property type="entry name" value="DUF885 DOMAIN-CONTAINING PROTEIN"/>
    <property type="match status" value="1"/>
</dbReference>
<dbReference type="Pfam" id="PF05960">
    <property type="entry name" value="DUF885"/>
    <property type="match status" value="1"/>
</dbReference>
<evidence type="ECO:0000313" key="3">
    <source>
        <dbReference type="Proteomes" id="UP001333710"/>
    </source>
</evidence>
<reference evidence="2" key="1">
    <citation type="submission" date="2023-01" db="EMBL/GenBank/DDBJ databases">
        <title>Complete genome sequence of Planctobacterium marinum strain Dej080120_11.</title>
        <authorList>
            <person name="Ueki S."/>
            <person name="Maruyama F."/>
        </authorList>
    </citation>
    <scope>NUCLEOTIDE SEQUENCE</scope>
    <source>
        <strain evidence="2">Dej080120_11</strain>
    </source>
</reference>
<name>A0AA48HDW1_9ALTE</name>
<keyword evidence="1" id="KW-0732">Signal</keyword>
<protein>
    <recommendedName>
        <fullName evidence="4">DUF885 domain-containing protein</fullName>
    </recommendedName>
</protein>
<sequence>MKHLLLALLLVSSISFASESKKLNELLDTIWTWELKNSPVLATRMGQKQEVGRLADLSPEGLATQNQQALQYMQSLNKIKVKRLDVSEQISLSVQKLRLQNQIDEYQFKGHYLPFTSESGFYSGLAFLPNTHKFNSAADYEFYLQRLSDFPRYFAEQTHWLKEGLKSGMTQPREVLDIVPQLVQNFIHENPTESGFYGPFAKDSVAFMNDNDWLALQKQAQQVISNRVIVAYQKFYEFLNKEYLPGAKKTLGAITWPDGEAYYQNRAAYYTTTSLTADEIHQLGLSEVKRIRSEMQEVIDSLQYEGDLAQFIQFLRTDPQFYAKTEDEILRYAAYLSKRIDARLPKLFSYLPRTPYGVAPVPESIAPNYTTGRYISPTNDTEPGYYWVNTYALDKRPLYALPALTLHEAVPGHHLQIALSQELEDLPNVRRYTYISAFGEGWGLYSEYLGKEVDFYETPYDEFGRLSYEMWRATRLVVDTGIHTKGWTRQQAVAYMLENTALSEHNVRTEVDRYITWPAQALSYKIGELTIKRLRQEAETKLADKFDVRAFHKAVLAHGSVPLTTLEENIARYISDTLKQKDK</sequence>
<evidence type="ECO:0008006" key="4">
    <source>
        <dbReference type="Google" id="ProtNLM"/>
    </source>
</evidence>
<accession>A0AA48HDW1</accession>
<dbReference type="InterPro" id="IPR010281">
    <property type="entry name" value="DUF885"/>
</dbReference>
<dbReference type="PANTHER" id="PTHR33361">
    <property type="entry name" value="GLR0591 PROTEIN"/>
    <property type="match status" value="1"/>
</dbReference>
<gene>
    <name evidence="2" type="ORF">MACH26_00420</name>
</gene>
<dbReference type="AlphaFoldDB" id="A0AA48HDW1"/>